<evidence type="ECO:0000313" key="4">
    <source>
        <dbReference type="Proteomes" id="UP000275408"/>
    </source>
</evidence>
<organism evidence="3 4">
    <name type="scientific">Pocillopora damicornis</name>
    <name type="common">Cauliflower coral</name>
    <name type="synonym">Millepora damicornis</name>
    <dbReference type="NCBI Taxonomy" id="46731"/>
    <lineage>
        <taxon>Eukaryota</taxon>
        <taxon>Metazoa</taxon>
        <taxon>Cnidaria</taxon>
        <taxon>Anthozoa</taxon>
        <taxon>Hexacorallia</taxon>
        <taxon>Scleractinia</taxon>
        <taxon>Astrocoeniina</taxon>
        <taxon>Pocilloporidae</taxon>
        <taxon>Pocillopora</taxon>
    </lineage>
</organism>
<evidence type="ECO:0000259" key="2">
    <source>
        <dbReference type="PROSITE" id="PS50137"/>
    </source>
</evidence>
<name>A0A3M6T9Q9_POCDA</name>
<dbReference type="GO" id="GO:0003723">
    <property type="term" value="F:RNA binding"/>
    <property type="evidence" value="ECO:0007669"/>
    <property type="project" value="UniProtKB-UniRule"/>
</dbReference>
<proteinExistence type="predicted"/>
<comment type="caution">
    <text evidence="3">The sequence shown here is derived from an EMBL/GenBank/DDBJ whole genome shotgun (WGS) entry which is preliminary data.</text>
</comment>
<dbReference type="EMBL" id="RCHS01004051">
    <property type="protein sequence ID" value="RMX38071.1"/>
    <property type="molecule type" value="Genomic_DNA"/>
</dbReference>
<protein>
    <recommendedName>
        <fullName evidence="2">DRBM domain-containing protein</fullName>
    </recommendedName>
</protein>
<keyword evidence="1" id="KW-0694">RNA-binding</keyword>
<dbReference type="AlphaFoldDB" id="A0A3M6T9Q9"/>
<gene>
    <name evidence="3" type="ORF">pdam_00003110</name>
</gene>
<evidence type="ECO:0000256" key="1">
    <source>
        <dbReference type="PROSITE-ProRule" id="PRU00266"/>
    </source>
</evidence>
<dbReference type="InterPro" id="IPR014720">
    <property type="entry name" value="dsRBD_dom"/>
</dbReference>
<dbReference type="Gene3D" id="3.30.160.20">
    <property type="match status" value="1"/>
</dbReference>
<accession>A0A3M6T9Q9</accession>
<feature type="domain" description="DRBM" evidence="2">
    <location>
        <begin position="47"/>
        <end position="108"/>
    </location>
</feature>
<dbReference type="SUPFAM" id="SSF54768">
    <property type="entry name" value="dsRNA-binding domain-like"/>
    <property type="match status" value="1"/>
</dbReference>
<dbReference type="Proteomes" id="UP000275408">
    <property type="component" value="Unassembled WGS sequence"/>
</dbReference>
<sequence>MKFVMVQLCQGQNPLIFFPGPLFDPQGSSSTELPPVTLSVVQPVAKMSITELMKLTLKMALECNFETVANMGPSHRRMFVMCYIVGDIIAQGSGCGQGQARGSQDGIE</sequence>
<keyword evidence="4" id="KW-1185">Reference proteome</keyword>
<evidence type="ECO:0000313" key="3">
    <source>
        <dbReference type="EMBL" id="RMX38071.1"/>
    </source>
</evidence>
<reference evidence="3 4" key="1">
    <citation type="journal article" date="2018" name="Sci. Rep.">
        <title>Comparative analysis of the Pocillopora damicornis genome highlights role of immune system in coral evolution.</title>
        <authorList>
            <person name="Cunning R."/>
            <person name="Bay R.A."/>
            <person name="Gillette P."/>
            <person name="Baker A.C."/>
            <person name="Traylor-Knowles N."/>
        </authorList>
    </citation>
    <scope>NUCLEOTIDE SEQUENCE [LARGE SCALE GENOMIC DNA]</scope>
    <source>
        <strain evidence="3">RSMAS</strain>
        <tissue evidence="3">Whole animal</tissue>
    </source>
</reference>
<dbReference type="PROSITE" id="PS50137">
    <property type="entry name" value="DS_RBD"/>
    <property type="match status" value="1"/>
</dbReference>